<proteinExistence type="predicted"/>
<name>A0ABV6D5L9_9HYPH</name>
<keyword evidence="3" id="KW-1185">Reference proteome</keyword>
<dbReference type="Gene3D" id="3.30.1360.120">
    <property type="entry name" value="Probable tRNA modification gtpase trme, domain 1"/>
    <property type="match status" value="1"/>
</dbReference>
<sequence>MSYSSLEEKLQALGNPALMLQNAPAGRYVYPIAPEFTNWIEEQRAWRETAVLFDQSFHMTDLYVKGPDVVRLLSHLGINSFQNFGRNKAKQFVCCNHDGYVIGDVILFGLEDDLVSLVGRPPVPNWVQFHAETGGYDVTVERDERTADEPGKPRKTYRYEVQGPNAMKILEAVNEGGPLTTRFFHMGEITIAGCRARTLAHGMGGAPGLELWGPAEEGPKVKAALIEAGQEHGLRQAGARAYSTVAMESGWIPSPLPAIYTGEKMRPYREWLPATSFEAVCSIGGSFQSENVEDYYLTPWDLDYGRMIRFDHDFIGREALERMAGGPHRRKVTLVWDKQDVLKVYAGLMEEGEMMPKLMEMPAAHYAAHPYDRVVRDGRTVGISTYPVYTANERAWISLATVEEKLSQPGTHLTVIWGEAEGGTRKPAVERHRQTEIGATVHPWPIHEASRRTYRARK</sequence>
<organism evidence="2 3">
    <name type="scientific">Chelativorans intermedius</name>
    <dbReference type="NCBI Taxonomy" id="515947"/>
    <lineage>
        <taxon>Bacteria</taxon>
        <taxon>Pseudomonadati</taxon>
        <taxon>Pseudomonadota</taxon>
        <taxon>Alphaproteobacteria</taxon>
        <taxon>Hyphomicrobiales</taxon>
        <taxon>Phyllobacteriaceae</taxon>
        <taxon>Chelativorans</taxon>
    </lineage>
</organism>
<dbReference type="GO" id="GO:0016740">
    <property type="term" value="F:transferase activity"/>
    <property type="evidence" value="ECO:0007669"/>
    <property type="project" value="UniProtKB-KW"/>
</dbReference>
<dbReference type="InterPro" id="IPR027266">
    <property type="entry name" value="TrmE/GcvT-like"/>
</dbReference>
<gene>
    <name evidence="2" type="ORF">ACFFJ2_05930</name>
</gene>
<keyword evidence="2" id="KW-0808">Transferase</keyword>
<dbReference type="PANTHER" id="PTHR43757:SF2">
    <property type="entry name" value="AMINOMETHYLTRANSFERASE, MITOCHONDRIAL"/>
    <property type="match status" value="1"/>
</dbReference>
<dbReference type="EMBL" id="JBHLXD010000007">
    <property type="protein sequence ID" value="MFC0207938.1"/>
    <property type="molecule type" value="Genomic_DNA"/>
</dbReference>
<evidence type="ECO:0000313" key="3">
    <source>
        <dbReference type="Proteomes" id="UP001589755"/>
    </source>
</evidence>
<dbReference type="InterPro" id="IPR028896">
    <property type="entry name" value="GcvT/YgfZ/DmdA"/>
</dbReference>
<dbReference type="InterPro" id="IPR006222">
    <property type="entry name" value="GCVT_N"/>
</dbReference>
<dbReference type="Pfam" id="PF01571">
    <property type="entry name" value="GCV_T"/>
    <property type="match status" value="1"/>
</dbReference>
<feature type="domain" description="GCVT N-terminal" evidence="1">
    <location>
        <begin position="35"/>
        <end position="252"/>
    </location>
</feature>
<dbReference type="RefSeq" id="WP_261520627.1">
    <property type="nucleotide sequence ID" value="NZ_JAODNW010000013.1"/>
</dbReference>
<dbReference type="PANTHER" id="PTHR43757">
    <property type="entry name" value="AMINOMETHYLTRANSFERASE"/>
    <property type="match status" value="1"/>
</dbReference>
<protein>
    <submittedName>
        <fullName evidence="2">Aminomethyl transferase family protein</fullName>
    </submittedName>
</protein>
<evidence type="ECO:0000313" key="2">
    <source>
        <dbReference type="EMBL" id="MFC0207938.1"/>
    </source>
</evidence>
<dbReference type="SUPFAM" id="SSF103025">
    <property type="entry name" value="Folate-binding domain"/>
    <property type="match status" value="1"/>
</dbReference>
<accession>A0ABV6D5L9</accession>
<reference evidence="2 3" key="1">
    <citation type="submission" date="2024-09" db="EMBL/GenBank/DDBJ databases">
        <authorList>
            <person name="Sun Q."/>
            <person name="Mori K."/>
        </authorList>
    </citation>
    <scope>NUCLEOTIDE SEQUENCE [LARGE SCALE GENOMIC DNA]</scope>
    <source>
        <strain evidence="2 3">CCM 8543</strain>
    </source>
</reference>
<evidence type="ECO:0000259" key="1">
    <source>
        <dbReference type="Pfam" id="PF01571"/>
    </source>
</evidence>
<dbReference type="Proteomes" id="UP001589755">
    <property type="component" value="Unassembled WGS sequence"/>
</dbReference>
<comment type="caution">
    <text evidence="2">The sequence shown here is derived from an EMBL/GenBank/DDBJ whole genome shotgun (WGS) entry which is preliminary data.</text>
</comment>